<keyword evidence="11" id="KW-1185">Reference proteome</keyword>
<reference evidence="10 11" key="1">
    <citation type="submission" date="2020-08" db="EMBL/GenBank/DDBJ databases">
        <title>Genomic Encyclopedia of Type Strains, Phase IV (KMG-IV): sequencing the most valuable type-strain genomes for metagenomic binning, comparative biology and taxonomic classification.</title>
        <authorList>
            <person name="Goeker M."/>
        </authorList>
    </citation>
    <scope>NUCLEOTIDE SEQUENCE [LARGE SCALE GENOMIC DNA]</scope>
    <source>
        <strain evidence="10 11">DSM 27203</strain>
    </source>
</reference>
<accession>A0A840Z100</accession>
<sequence>MTEPRFLLDTNICIYILADAESPATRRLEECVPGTAVISSIACAELYRGLRKDDEAAMLEAFFAIVPVLDFGRAEALAYRRIPFQRGRFDRLIAAHALALGLTLVTNNERDFDDVPRLKVENWTQ</sequence>
<name>A0A840Z100_9SPHN</name>
<dbReference type="RefSeq" id="WP_184004138.1">
    <property type="nucleotide sequence ID" value="NZ_BAABIF010000001.1"/>
</dbReference>
<feature type="binding site" evidence="8">
    <location>
        <position position="90"/>
    </location>
    <ligand>
        <name>Mg(2+)</name>
        <dbReference type="ChEBI" id="CHEBI:18420"/>
    </ligand>
</feature>
<keyword evidence="10" id="KW-0255">Endonuclease</keyword>
<proteinExistence type="inferred from homology"/>
<keyword evidence="4 8" id="KW-0479">Metal-binding</keyword>
<comment type="function">
    <text evidence="8">Toxic component of a toxin-antitoxin (TA) system. An RNase.</text>
</comment>
<dbReference type="Pfam" id="PF01850">
    <property type="entry name" value="PIN"/>
    <property type="match status" value="1"/>
</dbReference>
<dbReference type="CDD" id="cd18736">
    <property type="entry name" value="PIN_CcVapC1-like"/>
    <property type="match status" value="1"/>
</dbReference>
<dbReference type="SUPFAM" id="SSF88723">
    <property type="entry name" value="PIN domain-like"/>
    <property type="match status" value="1"/>
</dbReference>
<comment type="cofactor">
    <cofactor evidence="1 8">
        <name>Mg(2+)</name>
        <dbReference type="ChEBI" id="CHEBI:18420"/>
    </cofactor>
</comment>
<dbReference type="PANTHER" id="PTHR33653:SF1">
    <property type="entry name" value="RIBONUCLEASE VAPC2"/>
    <property type="match status" value="1"/>
</dbReference>
<evidence type="ECO:0000256" key="3">
    <source>
        <dbReference type="ARBA" id="ARBA00022722"/>
    </source>
</evidence>
<comment type="caution">
    <text evidence="10">The sequence shown here is derived from an EMBL/GenBank/DDBJ whole genome shotgun (WGS) entry which is preliminary data.</text>
</comment>
<feature type="domain" description="PIN" evidence="9">
    <location>
        <begin position="7"/>
        <end position="117"/>
    </location>
</feature>
<evidence type="ECO:0000259" key="9">
    <source>
        <dbReference type="Pfam" id="PF01850"/>
    </source>
</evidence>
<dbReference type="HAMAP" id="MF_00265">
    <property type="entry name" value="VapC_Nob1"/>
    <property type="match status" value="1"/>
</dbReference>
<dbReference type="PANTHER" id="PTHR33653">
    <property type="entry name" value="RIBONUCLEASE VAPC2"/>
    <property type="match status" value="1"/>
</dbReference>
<evidence type="ECO:0000256" key="4">
    <source>
        <dbReference type="ARBA" id="ARBA00022723"/>
    </source>
</evidence>
<dbReference type="GO" id="GO:0000287">
    <property type="term" value="F:magnesium ion binding"/>
    <property type="evidence" value="ECO:0007669"/>
    <property type="project" value="UniProtKB-UniRule"/>
</dbReference>
<dbReference type="InterPro" id="IPR050556">
    <property type="entry name" value="Type_II_TA_system_RNase"/>
</dbReference>
<keyword evidence="5 8" id="KW-0378">Hydrolase</keyword>
<dbReference type="EMBL" id="JACIJI010000004">
    <property type="protein sequence ID" value="MBB5719414.1"/>
    <property type="molecule type" value="Genomic_DNA"/>
</dbReference>
<evidence type="ECO:0000256" key="5">
    <source>
        <dbReference type="ARBA" id="ARBA00022801"/>
    </source>
</evidence>
<dbReference type="GO" id="GO:0004540">
    <property type="term" value="F:RNA nuclease activity"/>
    <property type="evidence" value="ECO:0007669"/>
    <property type="project" value="InterPro"/>
</dbReference>
<evidence type="ECO:0000313" key="11">
    <source>
        <dbReference type="Proteomes" id="UP000554342"/>
    </source>
</evidence>
<organism evidence="10 11">
    <name type="scientific">Stakelama sediminis</name>
    <dbReference type="NCBI Taxonomy" id="463200"/>
    <lineage>
        <taxon>Bacteria</taxon>
        <taxon>Pseudomonadati</taxon>
        <taxon>Pseudomonadota</taxon>
        <taxon>Alphaproteobacteria</taxon>
        <taxon>Sphingomonadales</taxon>
        <taxon>Sphingomonadaceae</taxon>
        <taxon>Stakelama</taxon>
    </lineage>
</organism>
<evidence type="ECO:0000256" key="2">
    <source>
        <dbReference type="ARBA" id="ARBA00022649"/>
    </source>
</evidence>
<dbReference type="GO" id="GO:0004519">
    <property type="term" value="F:endonuclease activity"/>
    <property type="evidence" value="ECO:0007669"/>
    <property type="project" value="UniProtKB-KW"/>
</dbReference>
<evidence type="ECO:0000256" key="7">
    <source>
        <dbReference type="ARBA" id="ARBA00038093"/>
    </source>
</evidence>
<keyword evidence="8" id="KW-0800">Toxin</keyword>
<evidence type="ECO:0000256" key="6">
    <source>
        <dbReference type="ARBA" id="ARBA00022842"/>
    </source>
</evidence>
<dbReference type="InterPro" id="IPR022907">
    <property type="entry name" value="VapC_family"/>
</dbReference>
<protein>
    <recommendedName>
        <fullName evidence="8">Ribonuclease VapC</fullName>
        <shortName evidence="8">RNase VapC</shortName>
        <ecNumber evidence="8">3.1.-.-</ecNumber>
    </recommendedName>
    <alternativeName>
        <fullName evidence="8">Toxin VapC</fullName>
    </alternativeName>
</protein>
<keyword evidence="6 8" id="KW-0460">Magnesium</keyword>
<gene>
    <name evidence="8" type="primary">vapC</name>
    <name evidence="10" type="ORF">FHR23_002355</name>
</gene>
<dbReference type="GO" id="GO:0090729">
    <property type="term" value="F:toxin activity"/>
    <property type="evidence" value="ECO:0007669"/>
    <property type="project" value="UniProtKB-KW"/>
</dbReference>
<evidence type="ECO:0000313" key="10">
    <source>
        <dbReference type="EMBL" id="MBB5719414.1"/>
    </source>
</evidence>
<evidence type="ECO:0000256" key="1">
    <source>
        <dbReference type="ARBA" id="ARBA00001946"/>
    </source>
</evidence>
<keyword evidence="2 8" id="KW-1277">Toxin-antitoxin system</keyword>
<dbReference type="InterPro" id="IPR029060">
    <property type="entry name" value="PIN-like_dom_sf"/>
</dbReference>
<dbReference type="GO" id="GO:0016787">
    <property type="term" value="F:hydrolase activity"/>
    <property type="evidence" value="ECO:0007669"/>
    <property type="project" value="UniProtKB-KW"/>
</dbReference>
<comment type="similarity">
    <text evidence="7 8">Belongs to the PINc/VapC protein family.</text>
</comment>
<evidence type="ECO:0000256" key="8">
    <source>
        <dbReference type="HAMAP-Rule" id="MF_00265"/>
    </source>
</evidence>
<keyword evidence="3 8" id="KW-0540">Nuclease</keyword>
<dbReference type="EC" id="3.1.-.-" evidence="8"/>
<dbReference type="InterPro" id="IPR002716">
    <property type="entry name" value="PIN_dom"/>
</dbReference>
<feature type="binding site" evidence="8">
    <location>
        <position position="9"/>
    </location>
    <ligand>
        <name>Mg(2+)</name>
        <dbReference type="ChEBI" id="CHEBI:18420"/>
    </ligand>
</feature>
<dbReference type="Proteomes" id="UP000554342">
    <property type="component" value="Unassembled WGS sequence"/>
</dbReference>
<dbReference type="AlphaFoldDB" id="A0A840Z100"/>
<dbReference type="Gene3D" id="3.40.50.1010">
    <property type="entry name" value="5'-nuclease"/>
    <property type="match status" value="1"/>
</dbReference>